<evidence type="ECO:0000313" key="3">
    <source>
        <dbReference type="Proteomes" id="UP000093052"/>
    </source>
</evidence>
<name>A0AAN0YLX9_PARTM</name>
<dbReference type="AlphaFoldDB" id="A0AAN0YLX9"/>
<keyword evidence="1" id="KW-0472">Membrane</keyword>
<dbReference type="Proteomes" id="UP000093052">
    <property type="component" value="Chromosome"/>
</dbReference>
<reference evidence="3" key="1">
    <citation type="journal article" date="2016" name="Genome Announc.">
        <title>Complete Genome Sequence of Geobacillus thermoglucosidasius NCIMB 11955, the Progenitor of a Bioethanol Production Strain.</title>
        <authorList>
            <person name="Sheng L."/>
            <person name="Zhang Y."/>
            <person name="Minton N.P."/>
        </authorList>
    </citation>
    <scope>NUCLEOTIDE SEQUENCE [LARGE SCALE GENOMIC DNA]</scope>
    <source>
        <strain evidence="3">NCIMB 11955</strain>
    </source>
</reference>
<gene>
    <name evidence="2" type="ORF">BCV53_05225</name>
</gene>
<dbReference type="EMBL" id="CP016622">
    <property type="protein sequence ID" value="ANZ29543.1"/>
    <property type="molecule type" value="Genomic_DNA"/>
</dbReference>
<protein>
    <submittedName>
        <fullName evidence="2">Uncharacterized protein</fullName>
    </submittedName>
</protein>
<sequence length="68" mass="7580">MNGCNEVRKKHWLKQGIAPAGNCGVFLGTVAFWPVGAFSFLSSIMLVEKRVFLLHFYCVHVLIVIDGN</sequence>
<proteinExistence type="predicted"/>
<keyword evidence="1" id="KW-0812">Transmembrane</keyword>
<keyword evidence="3" id="KW-1185">Reference proteome</keyword>
<feature type="transmembrane region" description="Helical" evidence="1">
    <location>
        <begin position="25"/>
        <end position="47"/>
    </location>
</feature>
<organism evidence="2 3">
    <name type="scientific">Parageobacillus thermoglucosidasius</name>
    <name type="common">Geobacillus thermoglucosidasius</name>
    <dbReference type="NCBI Taxonomy" id="1426"/>
    <lineage>
        <taxon>Bacteria</taxon>
        <taxon>Bacillati</taxon>
        <taxon>Bacillota</taxon>
        <taxon>Bacilli</taxon>
        <taxon>Bacillales</taxon>
        <taxon>Anoxybacillaceae</taxon>
        <taxon>Parageobacillus</taxon>
    </lineage>
</organism>
<accession>A0AAN0YLX9</accession>
<evidence type="ECO:0000256" key="1">
    <source>
        <dbReference type="SAM" id="Phobius"/>
    </source>
</evidence>
<evidence type="ECO:0000313" key="2">
    <source>
        <dbReference type="EMBL" id="ANZ29543.1"/>
    </source>
</evidence>
<keyword evidence="1" id="KW-1133">Transmembrane helix</keyword>
<dbReference type="KEGG" id="ptl:AOT13_05215"/>